<evidence type="ECO:0000313" key="2">
    <source>
        <dbReference type="Proteomes" id="UP000239297"/>
    </source>
</evidence>
<sequence>MPPNADPDLPLLDLTVLGDLERQLGEPGPARAFVRDYIAAFGDRYLRLERSITDQDPAAALEAVLSLRSSSIMVGAERLAALASALGTAVSSASPGSARRALPELERCGLATIGKLETLYLDPV</sequence>
<accession>A0A2S5IWI5</accession>
<protein>
    <recommendedName>
        <fullName evidence="3">Hpt domain-containing protein</fullName>
    </recommendedName>
</protein>
<dbReference type="Gene3D" id="1.20.120.160">
    <property type="entry name" value="HPT domain"/>
    <property type="match status" value="1"/>
</dbReference>
<evidence type="ECO:0008006" key="3">
    <source>
        <dbReference type="Google" id="ProtNLM"/>
    </source>
</evidence>
<keyword evidence="2" id="KW-1185">Reference proteome</keyword>
<proteinExistence type="predicted"/>
<name>A0A2S5IWI5_9MICC</name>
<dbReference type="InterPro" id="IPR036641">
    <property type="entry name" value="HPT_dom_sf"/>
</dbReference>
<dbReference type="Proteomes" id="UP000239297">
    <property type="component" value="Unassembled WGS sequence"/>
</dbReference>
<dbReference type="EMBL" id="PRKW01000004">
    <property type="protein sequence ID" value="PPB48890.1"/>
    <property type="molecule type" value="Genomic_DNA"/>
</dbReference>
<reference evidence="1 2" key="1">
    <citation type="journal article" date="2014" name="Int. J. Syst. Evol. Microbiol.">
        <title>Arthrobacter pityocampae sp. nov., isolated from Thaumetopoea pityocampa (Lep., Thaumetopoeidae).</title>
        <authorList>
            <person name="Ince I.A."/>
            <person name="Demirbag Z."/>
            <person name="Kati H."/>
        </authorList>
    </citation>
    <scope>NUCLEOTIDE SEQUENCE [LARGE SCALE GENOMIC DNA]</scope>
    <source>
        <strain evidence="1 2">Tp2</strain>
    </source>
</reference>
<dbReference type="GO" id="GO:0000160">
    <property type="term" value="P:phosphorelay signal transduction system"/>
    <property type="evidence" value="ECO:0007669"/>
    <property type="project" value="InterPro"/>
</dbReference>
<organism evidence="1 2">
    <name type="scientific">Arthrobacter pityocampae</name>
    <dbReference type="NCBI Taxonomy" id="547334"/>
    <lineage>
        <taxon>Bacteria</taxon>
        <taxon>Bacillati</taxon>
        <taxon>Actinomycetota</taxon>
        <taxon>Actinomycetes</taxon>
        <taxon>Micrococcales</taxon>
        <taxon>Micrococcaceae</taxon>
        <taxon>Arthrobacter</taxon>
    </lineage>
</organism>
<dbReference type="SUPFAM" id="SSF47226">
    <property type="entry name" value="Histidine-containing phosphotransfer domain, HPT domain"/>
    <property type="match status" value="1"/>
</dbReference>
<dbReference type="RefSeq" id="WP_104121346.1">
    <property type="nucleotide sequence ID" value="NZ_PRKW01000004.1"/>
</dbReference>
<dbReference type="AlphaFoldDB" id="A0A2S5IWI5"/>
<comment type="caution">
    <text evidence="1">The sequence shown here is derived from an EMBL/GenBank/DDBJ whole genome shotgun (WGS) entry which is preliminary data.</text>
</comment>
<evidence type="ECO:0000313" key="1">
    <source>
        <dbReference type="EMBL" id="PPB48890.1"/>
    </source>
</evidence>
<gene>
    <name evidence="1" type="ORF">C4K88_09110</name>
</gene>
<dbReference type="OrthoDB" id="4945046at2"/>